<sequence>MVTIENTPPQPPLPAMIAPAPAGAGYPESADERVARYLVAPPRPAPARSEAPAASHAGRYDVLVPQHIPPHCIHSSASAYNLNPLIILSVMKVESGGRMGLVSRNTNGTDDLGPGQFNTGTWAKLLIEKYKIPREALINDMCQAVRGMGFAIRTEINGAGGDLWKGIGNYHSRTPKHHVKYVRLVYGAYKQMTSKGKF</sequence>
<keyword evidence="3" id="KW-1185">Reference proteome</keyword>
<dbReference type="Gene3D" id="1.10.530.10">
    <property type="match status" value="1"/>
</dbReference>
<dbReference type="RefSeq" id="WP_379719352.1">
    <property type="nucleotide sequence ID" value="NZ_JBHSMS010000026.1"/>
</dbReference>
<evidence type="ECO:0008006" key="4">
    <source>
        <dbReference type="Google" id="ProtNLM"/>
    </source>
</evidence>
<reference evidence="3" key="1">
    <citation type="journal article" date="2019" name="Int. J. Syst. Evol. Microbiol.">
        <title>The Global Catalogue of Microorganisms (GCM) 10K type strain sequencing project: providing services to taxonomists for standard genome sequencing and annotation.</title>
        <authorList>
            <consortium name="The Broad Institute Genomics Platform"/>
            <consortium name="The Broad Institute Genome Sequencing Center for Infectious Disease"/>
            <person name="Wu L."/>
            <person name="Ma J."/>
        </authorList>
    </citation>
    <scope>NUCLEOTIDE SEQUENCE [LARGE SCALE GENOMIC DNA]</scope>
    <source>
        <strain evidence="3">CCUG 38813</strain>
    </source>
</reference>
<evidence type="ECO:0000313" key="2">
    <source>
        <dbReference type="EMBL" id="MFC5511110.1"/>
    </source>
</evidence>
<proteinExistence type="predicted"/>
<comment type="caution">
    <text evidence="2">The sequence shown here is derived from an EMBL/GenBank/DDBJ whole genome shotgun (WGS) entry which is preliminary data.</text>
</comment>
<dbReference type="InterPro" id="IPR023346">
    <property type="entry name" value="Lysozyme-like_dom_sf"/>
</dbReference>
<evidence type="ECO:0000256" key="1">
    <source>
        <dbReference type="SAM" id="MobiDB-lite"/>
    </source>
</evidence>
<evidence type="ECO:0000313" key="3">
    <source>
        <dbReference type="Proteomes" id="UP001596031"/>
    </source>
</evidence>
<dbReference type="Proteomes" id="UP001596031">
    <property type="component" value="Unassembled WGS sequence"/>
</dbReference>
<organism evidence="2 3">
    <name type="scientific">Massilia jejuensis</name>
    <dbReference type="NCBI Taxonomy" id="648894"/>
    <lineage>
        <taxon>Bacteria</taxon>
        <taxon>Pseudomonadati</taxon>
        <taxon>Pseudomonadota</taxon>
        <taxon>Betaproteobacteria</taxon>
        <taxon>Burkholderiales</taxon>
        <taxon>Oxalobacteraceae</taxon>
        <taxon>Telluria group</taxon>
        <taxon>Massilia</taxon>
    </lineage>
</organism>
<gene>
    <name evidence="2" type="ORF">ACFPOU_08215</name>
</gene>
<feature type="region of interest" description="Disordered" evidence="1">
    <location>
        <begin position="1"/>
        <end position="25"/>
    </location>
</feature>
<name>A0ABW0PFA3_9BURK</name>
<accession>A0ABW0PFA3</accession>
<dbReference type="SUPFAM" id="SSF53955">
    <property type="entry name" value="Lysozyme-like"/>
    <property type="match status" value="1"/>
</dbReference>
<protein>
    <recommendedName>
        <fullName evidence="4">Transglycosylase-like protein with SLT domain</fullName>
    </recommendedName>
</protein>
<dbReference type="CDD" id="cd13400">
    <property type="entry name" value="LT_IagB-like"/>
    <property type="match status" value="1"/>
</dbReference>
<dbReference type="EMBL" id="JBHSMS010000026">
    <property type="protein sequence ID" value="MFC5511110.1"/>
    <property type="molecule type" value="Genomic_DNA"/>
</dbReference>
<feature type="compositionally biased region" description="Low complexity" evidence="1">
    <location>
        <begin position="15"/>
        <end position="25"/>
    </location>
</feature>